<dbReference type="Gene3D" id="3.30.70.560">
    <property type="entry name" value="7,8-Dihydro-6-hydroxymethylpterin-pyrophosphokinase HPPK"/>
    <property type="match status" value="1"/>
</dbReference>
<evidence type="ECO:0000313" key="14">
    <source>
        <dbReference type="EMBL" id="RUO37193.1"/>
    </source>
</evidence>
<dbReference type="GO" id="GO:0046656">
    <property type="term" value="P:folic acid biosynthetic process"/>
    <property type="evidence" value="ECO:0007669"/>
    <property type="project" value="UniProtKB-KW"/>
</dbReference>
<evidence type="ECO:0000256" key="11">
    <source>
        <dbReference type="ARBA" id="ARBA00029766"/>
    </source>
</evidence>
<dbReference type="PANTHER" id="PTHR43071:SF1">
    <property type="entry name" value="2-AMINO-4-HYDROXY-6-HYDROXYMETHYLDIHYDROPTERIDINE PYROPHOSPHOKINASE"/>
    <property type="match status" value="1"/>
</dbReference>
<comment type="caution">
    <text evidence="14">The sequence shown here is derived from an EMBL/GenBank/DDBJ whole genome shotgun (WGS) entry which is preliminary data.</text>
</comment>
<dbReference type="SUPFAM" id="SSF55083">
    <property type="entry name" value="6-hydroxymethyl-7,8-dihydropterin pyrophosphokinase, HPPK"/>
    <property type="match status" value="1"/>
</dbReference>
<keyword evidence="5" id="KW-0808">Transferase</keyword>
<dbReference type="EC" id="2.7.6.3" evidence="3"/>
<evidence type="ECO:0000256" key="5">
    <source>
        <dbReference type="ARBA" id="ARBA00022679"/>
    </source>
</evidence>
<evidence type="ECO:0000256" key="6">
    <source>
        <dbReference type="ARBA" id="ARBA00022741"/>
    </source>
</evidence>
<evidence type="ECO:0000256" key="4">
    <source>
        <dbReference type="ARBA" id="ARBA00016218"/>
    </source>
</evidence>
<dbReference type="GO" id="GO:0005524">
    <property type="term" value="F:ATP binding"/>
    <property type="evidence" value="ECO:0007669"/>
    <property type="project" value="UniProtKB-KW"/>
</dbReference>
<name>A0A432WTU8_9GAMM</name>
<gene>
    <name evidence="14" type="ORF">CWE13_04260</name>
</gene>
<accession>A0A432WTU8</accession>
<protein>
    <recommendedName>
        <fullName evidence="4">2-amino-4-hydroxy-6-hydroxymethyldihydropteridine pyrophosphokinase</fullName>
        <ecNumber evidence="3">2.7.6.3</ecNumber>
    </recommendedName>
    <alternativeName>
        <fullName evidence="11">6-hydroxymethyl-7,8-dihydropterin pyrophosphokinase</fullName>
    </alternativeName>
    <alternativeName>
        <fullName evidence="12">7,8-dihydro-6-hydroxymethylpterin-pyrophosphokinase</fullName>
    </alternativeName>
</protein>
<keyword evidence="8" id="KW-0067">ATP-binding</keyword>
<dbReference type="EMBL" id="PIPP01000002">
    <property type="protein sequence ID" value="RUO37193.1"/>
    <property type="molecule type" value="Genomic_DNA"/>
</dbReference>
<comment type="function">
    <text evidence="10">Catalyzes the transfer of pyrophosphate from adenosine triphosphate (ATP) to 6-hydroxymethyl-7,8-dihydropterin, an enzymatic step in folate biosynthesis pathway.</text>
</comment>
<evidence type="ECO:0000256" key="12">
    <source>
        <dbReference type="ARBA" id="ARBA00033413"/>
    </source>
</evidence>
<dbReference type="Proteomes" id="UP000286934">
    <property type="component" value="Unassembled WGS sequence"/>
</dbReference>
<dbReference type="InterPro" id="IPR000550">
    <property type="entry name" value="Hppk"/>
</dbReference>
<dbReference type="GO" id="GO:0016301">
    <property type="term" value="F:kinase activity"/>
    <property type="evidence" value="ECO:0007669"/>
    <property type="project" value="UniProtKB-KW"/>
</dbReference>
<dbReference type="PANTHER" id="PTHR43071">
    <property type="entry name" value="2-AMINO-4-HYDROXY-6-HYDROXYMETHYLDIHYDROPTERIDINE PYROPHOSPHOKINASE"/>
    <property type="match status" value="1"/>
</dbReference>
<sequence length="203" mass="22507">MVRFANIVRPTGSGTVIYYLSLGSNLAPTEHIARALRELSERYGTVLVLPIVRTQPCAINSNNGFLNTIAVISSDESSTALKSWLNRLEMEHGRDRSDPQRSHKDRTLDIDILLGQESFDFTVAESSHEYFNEPYVQASIQALQNSAHNTIDIVLPGASVALGHRAATIDFEHTSGNIFICENSLDTLLDRFEATLDRQQGFA</sequence>
<dbReference type="GO" id="GO:0003848">
    <property type="term" value="F:2-amino-4-hydroxy-6-hydroxymethyldihydropteridine diphosphokinase activity"/>
    <property type="evidence" value="ECO:0007669"/>
    <property type="project" value="UniProtKB-EC"/>
</dbReference>
<keyword evidence="9" id="KW-0289">Folate biosynthesis</keyword>
<evidence type="ECO:0000256" key="3">
    <source>
        <dbReference type="ARBA" id="ARBA00013253"/>
    </source>
</evidence>
<evidence type="ECO:0000256" key="10">
    <source>
        <dbReference type="ARBA" id="ARBA00029409"/>
    </source>
</evidence>
<keyword evidence="15" id="KW-1185">Reference proteome</keyword>
<evidence type="ECO:0000313" key="15">
    <source>
        <dbReference type="Proteomes" id="UP000286934"/>
    </source>
</evidence>
<proteinExistence type="inferred from homology"/>
<keyword evidence="6" id="KW-0547">Nucleotide-binding</keyword>
<evidence type="ECO:0000259" key="13">
    <source>
        <dbReference type="Pfam" id="PF01288"/>
    </source>
</evidence>
<comment type="pathway">
    <text evidence="1">Cofactor biosynthesis; tetrahydrofolate biosynthesis; 2-amino-4-hydroxy-6-hydroxymethyl-7,8-dihydropteridine diphosphate from 7,8-dihydroneopterin triphosphate: step 4/4.</text>
</comment>
<organism evidence="14 15">
    <name type="scientific">Aliidiomarina shirensis</name>
    <dbReference type="NCBI Taxonomy" id="1048642"/>
    <lineage>
        <taxon>Bacteria</taxon>
        <taxon>Pseudomonadati</taxon>
        <taxon>Pseudomonadota</taxon>
        <taxon>Gammaproteobacteria</taxon>
        <taxon>Alteromonadales</taxon>
        <taxon>Idiomarinaceae</taxon>
        <taxon>Aliidiomarina</taxon>
    </lineage>
</organism>
<feature type="domain" description="7,8-dihydro-6-hydroxymethylpterin-pyrophosphokinase" evidence="13">
    <location>
        <begin position="19"/>
        <end position="116"/>
    </location>
</feature>
<evidence type="ECO:0000256" key="2">
    <source>
        <dbReference type="ARBA" id="ARBA00005810"/>
    </source>
</evidence>
<dbReference type="UniPathway" id="UPA00077">
    <property type="reaction ID" value="UER00155"/>
</dbReference>
<keyword evidence="7" id="KW-0418">Kinase</keyword>
<dbReference type="InterPro" id="IPR035907">
    <property type="entry name" value="Hppk_sf"/>
</dbReference>
<dbReference type="Pfam" id="PF01288">
    <property type="entry name" value="HPPK"/>
    <property type="match status" value="1"/>
</dbReference>
<reference evidence="15" key="1">
    <citation type="journal article" date="2018" name="Front. Microbiol.">
        <title>Genome-Based Analysis Reveals the Taxonomy and Diversity of the Family Idiomarinaceae.</title>
        <authorList>
            <person name="Liu Y."/>
            <person name="Lai Q."/>
            <person name="Shao Z."/>
        </authorList>
    </citation>
    <scope>NUCLEOTIDE SEQUENCE [LARGE SCALE GENOMIC DNA]</scope>
    <source>
        <strain evidence="15">AIS</strain>
    </source>
</reference>
<evidence type="ECO:0000256" key="1">
    <source>
        <dbReference type="ARBA" id="ARBA00005051"/>
    </source>
</evidence>
<evidence type="ECO:0000256" key="8">
    <source>
        <dbReference type="ARBA" id="ARBA00022840"/>
    </source>
</evidence>
<dbReference type="GO" id="GO:0046654">
    <property type="term" value="P:tetrahydrofolate biosynthetic process"/>
    <property type="evidence" value="ECO:0007669"/>
    <property type="project" value="UniProtKB-UniPathway"/>
</dbReference>
<evidence type="ECO:0000256" key="9">
    <source>
        <dbReference type="ARBA" id="ARBA00022909"/>
    </source>
</evidence>
<comment type="similarity">
    <text evidence="2">Belongs to the HPPK family.</text>
</comment>
<dbReference type="AlphaFoldDB" id="A0A432WTU8"/>
<evidence type="ECO:0000256" key="7">
    <source>
        <dbReference type="ARBA" id="ARBA00022777"/>
    </source>
</evidence>